<dbReference type="InterPro" id="IPR029032">
    <property type="entry name" value="AhpD-like"/>
</dbReference>
<name>A0A328P8M3_9EURY</name>
<evidence type="ECO:0000313" key="3">
    <source>
        <dbReference type="Proteomes" id="UP000249782"/>
    </source>
</evidence>
<dbReference type="InterPro" id="IPR052512">
    <property type="entry name" value="4CMD/NDH-1_regulator"/>
</dbReference>
<dbReference type="GO" id="GO:0051920">
    <property type="term" value="F:peroxiredoxin activity"/>
    <property type="evidence" value="ECO:0007669"/>
    <property type="project" value="InterPro"/>
</dbReference>
<dbReference type="Proteomes" id="UP000249782">
    <property type="component" value="Unassembled WGS sequence"/>
</dbReference>
<organism evidence="2 3">
    <name type="scientific">Methanothermobacter tenebrarum</name>
    <dbReference type="NCBI Taxonomy" id="680118"/>
    <lineage>
        <taxon>Archaea</taxon>
        <taxon>Methanobacteriati</taxon>
        <taxon>Methanobacteriota</taxon>
        <taxon>Methanomada group</taxon>
        <taxon>Methanobacteria</taxon>
        <taxon>Methanobacteriales</taxon>
        <taxon>Methanobacteriaceae</taxon>
        <taxon>Methanothermobacter</taxon>
    </lineage>
</organism>
<dbReference type="SUPFAM" id="SSF69118">
    <property type="entry name" value="AhpD-like"/>
    <property type="match status" value="1"/>
</dbReference>
<dbReference type="Pfam" id="PF02627">
    <property type="entry name" value="CMD"/>
    <property type="match status" value="1"/>
</dbReference>
<sequence length="120" mass="13338">MDRYERGLRILYEINRDSYEELKGELEDIAPDFARIVAEFPYGEIYSRGGLDLKTRELITIAALTTLGSATSQLKSHIRGAVNAGCTREEIIETIIQMSVYAGFPAAINALIAAKEILKD</sequence>
<gene>
    <name evidence="2" type="ORF">DPC56_06580</name>
</gene>
<dbReference type="RefSeq" id="WP_112094285.1">
    <property type="nucleotide sequence ID" value="NZ_QLOE01000008.1"/>
</dbReference>
<dbReference type="PANTHER" id="PTHR33570">
    <property type="entry name" value="4-CARBOXYMUCONOLACTONE DECARBOXYLASE FAMILY PROTEIN"/>
    <property type="match status" value="1"/>
</dbReference>
<comment type="caution">
    <text evidence="2">The sequence shown here is derived from an EMBL/GenBank/DDBJ whole genome shotgun (WGS) entry which is preliminary data.</text>
</comment>
<keyword evidence="3" id="KW-1185">Reference proteome</keyword>
<proteinExistence type="predicted"/>
<dbReference type="InterPro" id="IPR003779">
    <property type="entry name" value="CMD-like"/>
</dbReference>
<evidence type="ECO:0000259" key="1">
    <source>
        <dbReference type="Pfam" id="PF02627"/>
    </source>
</evidence>
<evidence type="ECO:0000313" key="2">
    <source>
        <dbReference type="EMBL" id="RAO78768.1"/>
    </source>
</evidence>
<dbReference type="Gene3D" id="1.20.1290.10">
    <property type="entry name" value="AhpD-like"/>
    <property type="match status" value="1"/>
</dbReference>
<feature type="domain" description="Carboxymuconolactone decarboxylase-like" evidence="1">
    <location>
        <begin position="31"/>
        <end position="116"/>
    </location>
</feature>
<dbReference type="PANTHER" id="PTHR33570:SF10">
    <property type="entry name" value="GAMMA-CARBOXYMUCONOLACTONE DECARBOXYLASE"/>
    <property type="match status" value="1"/>
</dbReference>
<dbReference type="EMBL" id="QLOE01000008">
    <property type="protein sequence ID" value="RAO78768.1"/>
    <property type="molecule type" value="Genomic_DNA"/>
</dbReference>
<reference evidence="2 3" key="1">
    <citation type="submission" date="2018-06" db="EMBL/GenBank/DDBJ databases">
        <title>Draft genome sequence of hyperthermophilic methanogen Methanothermobacter tenebrarum sp. MCM-B 1447.</title>
        <authorList>
            <person name="Pore S.D."/>
            <person name="Dagar S."/>
            <person name="Dhakephalkar P.K."/>
        </authorList>
    </citation>
    <scope>NUCLEOTIDE SEQUENCE [LARGE SCALE GENOMIC DNA]</scope>
    <source>
        <strain evidence="2 3">MCM B 1447</strain>
    </source>
</reference>
<accession>A0A328P8M3</accession>
<dbReference type="AlphaFoldDB" id="A0A328P8M3"/>
<dbReference type="OrthoDB" id="36436at2157"/>
<protein>
    <submittedName>
        <fullName evidence="2">Carboxymuconolactone decarboxylase family protein</fullName>
    </submittedName>
</protein>